<reference evidence="1" key="1">
    <citation type="submission" date="2023-07" db="EMBL/GenBank/DDBJ databases">
        <title>Black Yeasts Isolated from many extreme environments.</title>
        <authorList>
            <person name="Coleine C."/>
            <person name="Stajich J.E."/>
            <person name="Selbmann L."/>
        </authorList>
    </citation>
    <scope>NUCLEOTIDE SEQUENCE</scope>
    <source>
        <strain evidence="1">CCFEE 5714</strain>
    </source>
</reference>
<organism evidence="1 2">
    <name type="scientific">Vermiconidia calcicola</name>
    <dbReference type="NCBI Taxonomy" id="1690605"/>
    <lineage>
        <taxon>Eukaryota</taxon>
        <taxon>Fungi</taxon>
        <taxon>Dikarya</taxon>
        <taxon>Ascomycota</taxon>
        <taxon>Pezizomycotina</taxon>
        <taxon>Dothideomycetes</taxon>
        <taxon>Dothideomycetidae</taxon>
        <taxon>Mycosphaerellales</taxon>
        <taxon>Extremaceae</taxon>
        <taxon>Vermiconidia</taxon>
    </lineage>
</organism>
<keyword evidence="2" id="KW-1185">Reference proteome</keyword>
<comment type="caution">
    <text evidence="1">The sequence shown here is derived from an EMBL/GenBank/DDBJ whole genome shotgun (WGS) entry which is preliminary data.</text>
</comment>
<name>A0ACC3NVE1_9PEZI</name>
<sequence>MTSPPPTPSYQLHPDERHARVLTVLRDACNGQDNIPVEIADLILLNLAQEVLPAAVLLRNASSLSGICNAIVGPIDSTDAVFTKRLQSVVLREIPLDVSTRFVRSDNQGIKPPRCSIPAAMAQNIRKLDLTISLPRPRVYMTINNTGPKRVQLRGRHNPSVFDATITNEQVWNELVTLGDEFTKLRCSKFVRMLQRVGELKEDLSRFEVPRLPEVIQAFAVVQRGIFARIADGALGEDAEKRDWSLHIKLAKETFVEDMTED</sequence>
<evidence type="ECO:0000313" key="2">
    <source>
        <dbReference type="Proteomes" id="UP001281147"/>
    </source>
</evidence>
<gene>
    <name evidence="1" type="ORF">LTR37_001576</name>
</gene>
<proteinExistence type="predicted"/>
<accession>A0ACC3NVE1</accession>
<dbReference type="Proteomes" id="UP001281147">
    <property type="component" value="Unassembled WGS sequence"/>
</dbReference>
<evidence type="ECO:0000313" key="1">
    <source>
        <dbReference type="EMBL" id="KAK3723695.1"/>
    </source>
</evidence>
<protein>
    <submittedName>
        <fullName evidence="1">Uncharacterized protein</fullName>
    </submittedName>
</protein>
<dbReference type="EMBL" id="JAUTXU010000008">
    <property type="protein sequence ID" value="KAK3723695.1"/>
    <property type="molecule type" value="Genomic_DNA"/>
</dbReference>